<protein>
    <recommendedName>
        <fullName evidence="2">Fusion protein</fullName>
    </recommendedName>
</protein>
<reference evidence="1" key="1">
    <citation type="submission" date="2019-08" db="EMBL/GenBank/DDBJ databases">
        <authorList>
            <person name="Kucharzyk K."/>
            <person name="Murdoch R.W."/>
            <person name="Higgins S."/>
            <person name="Loffler F."/>
        </authorList>
    </citation>
    <scope>NUCLEOTIDE SEQUENCE</scope>
</reference>
<evidence type="ECO:0000313" key="1">
    <source>
        <dbReference type="EMBL" id="MPL86364.1"/>
    </source>
</evidence>
<organism evidence="1">
    <name type="scientific">bioreactor metagenome</name>
    <dbReference type="NCBI Taxonomy" id="1076179"/>
    <lineage>
        <taxon>unclassified sequences</taxon>
        <taxon>metagenomes</taxon>
        <taxon>ecological metagenomes</taxon>
    </lineage>
</organism>
<gene>
    <name evidence="1" type="ORF">SDC9_32344</name>
</gene>
<proteinExistence type="predicted"/>
<evidence type="ECO:0008006" key="2">
    <source>
        <dbReference type="Google" id="ProtNLM"/>
    </source>
</evidence>
<sequence length="332" mass="38229">MAKIVNLSTGRVHDTDNQTVKENQVVILNHTIESRWVVYKIEHDPRWGYTYHVVSIKDPRFDRADNFEPWREKFGIGWYYDDVTPEFMDAFEVAILRQQAQQKADAEAGAQRKENERREQVKAVGRERLKDLIPANAQAVIVACEREDNSDPYTDYFSASTVRRVILGFSSHTQNNFQEMRGYAGNFGETAYLTEKNKEYEHRENYTGGHGYYLGESKYRGWIIEKARIYDRDRFIEEYAYTAGDEANICIKATPQTAEATETAEPVTGGYTIVDYSEKSVAIFGDTKAIKEQLAALGGRFNKYLTLNGSRCAGWIFQKSKEDDLRRLVNLN</sequence>
<dbReference type="AlphaFoldDB" id="A0A644V4Z6"/>
<name>A0A644V4Z6_9ZZZZ</name>
<dbReference type="EMBL" id="VSSQ01000220">
    <property type="protein sequence ID" value="MPL86364.1"/>
    <property type="molecule type" value="Genomic_DNA"/>
</dbReference>
<accession>A0A644V4Z6</accession>
<comment type="caution">
    <text evidence="1">The sequence shown here is derived from an EMBL/GenBank/DDBJ whole genome shotgun (WGS) entry which is preliminary data.</text>
</comment>